<keyword evidence="2" id="KW-0732">Signal</keyword>
<sequence length="320" mass="33983">MKSFAPFALALSCLAALVPAVSVAEAYPTKPVEIVVAYPPGGGSDMTARTIADAARPLMSIPPLVINRPGASGSIGWAYVATGAPDGYRVIVVTPEILVVPLMGIGKTTVQDFQPIARFSDDPLSLTVRADAPWKTIDEFIAYAKAHPGEVTISNAGNGTLSHIATAAMGDKLGTAFQPVPYQGTTPAVMGVLTGDVMATTIPNAELREHVKAGKMRTLAVMSEKAAPGMDGIPTFKEKGYDLQFSGWRGIALPKAAPKEVVDYWRDVARRISESPAFRTTVIKQNLTPAFADAPEFTAAIAKQDDSFKKMWPGLKLDKQ</sequence>
<dbReference type="CDD" id="cd07012">
    <property type="entry name" value="PBP2_Bug_TTT"/>
    <property type="match status" value="1"/>
</dbReference>
<dbReference type="SUPFAM" id="SSF53850">
    <property type="entry name" value="Periplasmic binding protein-like II"/>
    <property type="match status" value="1"/>
</dbReference>
<dbReference type="Gene3D" id="3.40.190.150">
    <property type="entry name" value="Bordetella uptake gene, domain 1"/>
    <property type="match status" value="1"/>
</dbReference>
<dbReference type="Pfam" id="PF03401">
    <property type="entry name" value="TctC"/>
    <property type="match status" value="1"/>
</dbReference>
<evidence type="ECO:0000256" key="2">
    <source>
        <dbReference type="SAM" id="SignalP"/>
    </source>
</evidence>
<accession>A0A857J4N6</accession>
<protein>
    <submittedName>
        <fullName evidence="3">Tripartite tricarboxylate transporter substrate binding protein</fullName>
    </submittedName>
</protein>
<dbReference type="PIRSF" id="PIRSF017082">
    <property type="entry name" value="YflP"/>
    <property type="match status" value="1"/>
</dbReference>
<evidence type="ECO:0000313" key="4">
    <source>
        <dbReference type="Proteomes" id="UP000464787"/>
    </source>
</evidence>
<feature type="signal peptide" evidence="2">
    <location>
        <begin position="1"/>
        <end position="26"/>
    </location>
</feature>
<dbReference type="PANTHER" id="PTHR42928">
    <property type="entry name" value="TRICARBOXYLATE-BINDING PROTEIN"/>
    <property type="match status" value="1"/>
</dbReference>
<evidence type="ECO:0000313" key="3">
    <source>
        <dbReference type="EMBL" id="QHI98766.1"/>
    </source>
</evidence>
<dbReference type="Gene3D" id="3.40.190.10">
    <property type="entry name" value="Periplasmic binding protein-like II"/>
    <property type="match status" value="1"/>
</dbReference>
<keyword evidence="4" id="KW-1185">Reference proteome</keyword>
<dbReference type="Proteomes" id="UP000464787">
    <property type="component" value="Chromosome"/>
</dbReference>
<gene>
    <name evidence="3" type="ORF">GT347_12660</name>
</gene>
<evidence type="ECO:0000256" key="1">
    <source>
        <dbReference type="ARBA" id="ARBA00006987"/>
    </source>
</evidence>
<reference evidence="3 4" key="1">
    <citation type="submission" date="2020-01" db="EMBL/GenBank/DDBJ databases">
        <title>Genome sequencing of strain KACC 21265.</title>
        <authorList>
            <person name="Heo J."/>
            <person name="Kim S.-J."/>
            <person name="Kim J.-S."/>
            <person name="Hong S.-B."/>
            <person name="Kwon S.-W."/>
        </authorList>
    </citation>
    <scope>NUCLEOTIDE SEQUENCE [LARGE SCALE GENOMIC DNA]</scope>
    <source>
        <strain evidence="3 4">KACC 21265</strain>
    </source>
</reference>
<dbReference type="RefSeq" id="WP_160552283.1">
    <property type="nucleotide sequence ID" value="NZ_CP047650.1"/>
</dbReference>
<dbReference type="AlphaFoldDB" id="A0A857J4N6"/>
<dbReference type="KEGG" id="xyk:GT347_12660"/>
<dbReference type="EMBL" id="CP047650">
    <property type="protein sequence ID" value="QHI98766.1"/>
    <property type="molecule type" value="Genomic_DNA"/>
</dbReference>
<dbReference type="InterPro" id="IPR042100">
    <property type="entry name" value="Bug_dom1"/>
</dbReference>
<dbReference type="PANTHER" id="PTHR42928:SF5">
    <property type="entry name" value="BLR1237 PROTEIN"/>
    <property type="match status" value="1"/>
</dbReference>
<comment type="similarity">
    <text evidence="1">Belongs to the UPF0065 (bug) family.</text>
</comment>
<dbReference type="InterPro" id="IPR005064">
    <property type="entry name" value="BUG"/>
</dbReference>
<feature type="chain" id="PRO_5032685793" evidence="2">
    <location>
        <begin position="27"/>
        <end position="320"/>
    </location>
</feature>
<organism evidence="3 4">
    <name type="scientific">Xylophilus rhododendri</name>
    <dbReference type="NCBI Taxonomy" id="2697032"/>
    <lineage>
        <taxon>Bacteria</taxon>
        <taxon>Pseudomonadati</taxon>
        <taxon>Pseudomonadota</taxon>
        <taxon>Betaproteobacteria</taxon>
        <taxon>Burkholderiales</taxon>
        <taxon>Xylophilus</taxon>
    </lineage>
</organism>
<name>A0A857J4N6_9BURK</name>
<proteinExistence type="inferred from homology"/>